<evidence type="ECO:0000313" key="2">
    <source>
        <dbReference type="Proteomes" id="UP001056120"/>
    </source>
</evidence>
<gene>
    <name evidence="1" type="ORF">L1987_00299</name>
</gene>
<name>A0ACB9K1W1_9ASTR</name>
<comment type="caution">
    <text evidence="1">The sequence shown here is derived from an EMBL/GenBank/DDBJ whole genome shotgun (WGS) entry which is preliminary data.</text>
</comment>
<evidence type="ECO:0000313" key="1">
    <source>
        <dbReference type="EMBL" id="KAI3826254.1"/>
    </source>
</evidence>
<keyword evidence="2" id="KW-1185">Reference proteome</keyword>
<reference evidence="2" key="1">
    <citation type="journal article" date="2022" name="Mol. Ecol. Resour.">
        <title>The genomes of chicory, endive, great burdock and yacon provide insights into Asteraceae palaeo-polyploidization history and plant inulin production.</title>
        <authorList>
            <person name="Fan W."/>
            <person name="Wang S."/>
            <person name="Wang H."/>
            <person name="Wang A."/>
            <person name="Jiang F."/>
            <person name="Liu H."/>
            <person name="Zhao H."/>
            <person name="Xu D."/>
            <person name="Zhang Y."/>
        </authorList>
    </citation>
    <scope>NUCLEOTIDE SEQUENCE [LARGE SCALE GENOMIC DNA]</scope>
    <source>
        <strain evidence="2">cv. Yunnan</strain>
    </source>
</reference>
<proteinExistence type="predicted"/>
<sequence length="461" mass="51648">MEDVKNQNTGAGADDDDTPMLSAHALEALREFLSEQNGSLFGDNDGSTAAEEKEVALVTEDWRLSQFWYDRETAETVAREVHALYTFMDTPLSVACIACPTLYVYLKKLHHDLPVQLLEYDKRFEQYGSEFTYYDYNEPLELPSSMKHSFSIIIADPPYLSQECLEKVSETVGFLKKPGESYVLLLTGAVQHDRAAQLLGLRPCGFHPQHSSKLGNEFRLFTNYDPGLRLGGWEQQQSADSRSKIADFLNLKSNQELLIEAVALEKLKENAEQAEKMGDLECIEEMIALVTHIYIYILMIDRLIEAKQSQNSNPVPIPPDFCCPLSLELMTDPVIVASGQIYERGYIRKRLDLGLTVYPKTMQTLVHTNLIPNYTVKALIASWCESNNVKLPDPVKTLTLTQPRSLDSTQAIGSPGGTIHREETARSPVHRAQSSSEDSLPGLPENGHELLESGDHSVESH</sequence>
<accession>A0ACB9K1W1</accession>
<reference evidence="1 2" key="2">
    <citation type="journal article" date="2022" name="Mol. Ecol. Resour.">
        <title>The genomes of chicory, endive, great burdock and yacon provide insights into Asteraceae paleo-polyploidization history and plant inulin production.</title>
        <authorList>
            <person name="Fan W."/>
            <person name="Wang S."/>
            <person name="Wang H."/>
            <person name="Wang A."/>
            <person name="Jiang F."/>
            <person name="Liu H."/>
            <person name="Zhao H."/>
            <person name="Xu D."/>
            <person name="Zhang Y."/>
        </authorList>
    </citation>
    <scope>NUCLEOTIDE SEQUENCE [LARGE SCALE GENOMIC DNA]</scope>
    <source>
        <strain evidence="2">cv. Yunnan</strain>
        <tissue evidence="1">Leaves</tissue>
    </source>
</reference>
<protein>
    <submittedName>
        <fullName evidence="1">Uncharacterized protein</fullName>
    </submittedName>
</protein>
<dbReference type="Proteomes" id="UP001056120">
    <property type="component" value="Linkage Group LG01"/>
</dbReference>
<organism evidence="1 2">
    <name type="scientific">Smallanthus sonchifolius</name>
    <dbReference type="NCBI Taxonomy" id="185202"/>
    <lineage>
        <taxon>Eukaryota</taxon>
        <taxon>Viridiplantae</taxon>
        <taxon>Streptophyta</taxon>
        <taxon>Embryophyta</taxon>
        <taxon>Tracheophyta</taxon>
        <taxon>Spermatophyta</taxon>
        <taxon>Magnoliopsida</taxon>
        <taxon>eudicotyledons</taxon>
        <taxon>Gunneridae</taxon>
        <taxon>Pentapetalae</taxon>
        <taxon>asterids</taxon>
        <taxon>campanulids</taxon>
        <taxon>Asterales</taxon>
        <taxon>Asteraceae</taxon>
        <taxon>Asteroideae</taxon>
        <taxon>Heliantheae alliance</taxon>
        <taxon>Millerieae</taxon>
        <taxon>Smallanthus</taxon>
    </lineage>
</organism>
<dbReference type="EMBL" id="CM042018">
    <property type="protein sequence ID" value="KAI3826254.1"/>
    <property type="molecule type" value="Genomic_DNA"/>
</dbReference>